<name>A0A0J6GAA0_PSEDM</name>
<dbReference type="Proteomes" id="UP000183613">
    <property type="component" value="Unassembled WGS sequence"/>
</dbReference>
<accession>A0A0J6GAA0</accession>
<dbReference type="AlphaFoldDB" id="A0A0J6GAA0"/>
<dbReference type="PATRIC" id="fig|882211.3.peg.3354"/>
<dbReference type="EMBL" id="FNUD01000002">
    <property type="protein sequence ID" value="SEF02509.1"/>
    <property type="molecule type" value="Genomic_DNA"/>
</dbReference>
<feature type="compositionally biased region" description="Low complexity" evidence="1">
    <location>
        <begin position="19"/>
        <end position="36"/>
    </location>
</feature>
<proteinExistence type="predicted"/>
<keyword evidence="3" id="KW-1185">Reference proteome</keyword>
<evidence type="ECO:0000313" key="3">
    <source>
        <dbReference type="Proteomes" id="UP000183613"/>
    </source>
</evidence>
<dbReference type="RefSeq" id="WP_048361016.1">
    <property type="nucleotide sequence ID" value="NZ_FNUD01000002.1"/>
</dbReference>
<comment type="caution">
    <text evidence="2">The sequence shown here is derived from an EMBL/GenBank/DDBJ whole genome shotgun (WGS) entry which is preliminary data.</text>
</comment>
<dbReference type="OrthoDB" id="6913269at2"/>
<evidence type="ECO:0000256" key="1">
    <source>
        <dbReference type="SAM" id="MobiDB-lite"/>
    </source>
</evidence>
<organism evidence="2 3">
    <name type="scientific">Pseudomonas deceptionensis</name>
    <dbReference type="NCBI Taxonomy" id="882211"/>
    <lineage>
        <taxon>Bacteria</taxon>
        <taxon>Pseudomonadati</taxon>
        <taxon>Pseudomonadota</taxon>
        <taxon>Gammaproteobacteria</taxon>
        <taxon>Pseudomonadales</taxon>
        <taxon>Pseudomonadaceae</taxon>
        <taxon>Pseudomonas</taxon>
    </lineage>
</organism>
<feature type="compositionally biased region" description="Low complexity" evidence="1">
    <location>
        <begin position="43"/>
        <end position="55"/>
    </location>
</feature>
<protein>
    <submittedName>
        <fullName evidence="2">Uncharacterized protein</fullName>
    </submittedName>
</protein>
<sequence>MSAGFTEDDMRRALGLDLPAAPVQPEVEAAPAKVAPAPKPAPKKVAAPAPAQSPAPKKRSGPILRVTMRVTKVFDGEETLFVHDSKDLSRFNAEQEAKKALAKAGFKYFELSSIVSVD</sequence>
<feature type="region of interest" description="Disordered" evidence="1">
    <location>
        <begin position="16"/>
        <end position="62"/>
    </location>
</feature>
<reference evidence="2" key="1">
    <citation type="submission" date="2016-10" db="EMBL/GenBank/DDBJ databases">
        <authorList>
            <person name="Varghese N."/>
            <person name="Submissions S."/>
        </authorList>
    </citation>
    <scope>NUCLEOTIDE SEQUENCE [LARGE SCALE GENOMIC DNA]</scope>
    <source>
        <strain evidence="2">LMG 25555</strain>
    </source>
</reference>
<evidence type="ECO:0000313" key="2">
    <source>
        <dbReference type="EMBL" id="SEF02509.1"/>
    </source>
</evidence>
<gene>
    <name evidence="2" type="ORF">SAMN04489800_3709</name>
</gene>